<dbReference type="EMBL" id="JAERWK010000005">
    <property type="protein sequence ID" value="MBM9466373.1"/>
    <property type="molecule type" value="Genomic_DNA"/>
</dbReference>
<name>A0A939BVC1_9ACTN</name>
<dbReference type="CDD" id="cd09022">
    <property type="entry name" value="Aldose_epim_Ec_YihR"/>
    <property type="match status" value="1"/>
</dbReference>
<dbReference type="RefSeq" id="WP_205259317.1">
    <property type="nucleotide sequence ID" value="NZ_JAERWK010000005.1"/>
</dbReference>
<dbReference type="Proteomes" id="UP000663792">
    <property type="component" value="Unassembled WGS sequence"/>
</dbReference>
<dbReference type="InterPro" id="IPR014718">
    <property type="entry name" value="GH-type_carb-bd"/>
</dbReference>
<keyword evidence="2" id="KW-1185">Reference proteome</keyword>
<dbReference type="InterPro" id="IPR011013">
    <property type="entry name" value="Gal_mutarotase_sf_dom"/>
</dbReference>
<dbReference type="GO" id="GO:0030246">
    <property type="term" value="F:carbohydrate binding"/>
    <property type="evidence" value="ECO:0007669"/>
    <property type="project" value="InterPro"/>
</dbReference>
<dbReference type="AlphaFoldDB" id="A0A939BVC1"/>
<evidence type="ECO:0000313" key="2">
    <source>
        <dbReference type="Proteomes" id="UP000663792"/>
    </source>
</evidence>
<dbReference type="Gene3D" id="2.70.98.10">
    <property type="match status" value="1"/>
</dbReference>
<dbReference type="InterPro" id="IPR008183">
    <property type="entry name" value="Aldose_1/G6P_1-epimerase"/>
</dbReference>
<protein>
    <submittedName>
        <fullName evidence="1">Aldose 1-epimerase family protein</fullName>
    </submittedName>
</protein>
<evidence type="ECO:0000313" key="1">
    <source>
        <dbReference type="EMBL" id="MBM9466373.1"/>
    </source>
</evidence>
<comment type="caution">
    <text evidence="1">The sequence shown here is derived from an EMBL/GenBank/DDBJ whole genome shotgun (WGS) entry which is preliminary data.</text>
</comment>
<gene>
    <name evidence="1" type="ORF">JL106_03655</name>
</gene>
<dbReference type="SUPFAM" id="SSF74650">
    <property type="entry name" value="Galactose mutarotase-like"/>
    <property type="match status" value="1"/>
</dbReference>
<proteinExistence type="predicted"/>
<dbReference type="GO" id="GO:0005975">
    <property type="term" value="P:carbohydrate metabolic process"/>
    <property type="evidence" value="ECO:0007669"/>
    <property type="project" value="InterPro"/>
</dbReference>
<dbReference type="GO" id="GO:0016853">
    <property type="term" value="F:isomerase activity"/>
    <property type="evidence" value="ECO:0007669"/>
    <property type="project" value="InterPro"/>
</dbReference>
<reference evidence="1" key="1">
    <citation type="submission" date="2021-01" db="EMBL/GenBank/DDBJ databases">
        <title>YIM 132084 draft genome.</title>
        <authorList>
            <person name="An D."/>
        </authorList>
    </citation>
    <scope>NUCLEOTIDE SEQUENCE</scope>
    <source>
        <strain evidence="1">YIM 132084</strain>
    </source>
</reference>
<accession>A0A939BVC1</accession>
<dbReference type="Pfam" id="PF01263">
    <property type="entry name" value="Aldose_epim"/>
    <property type="match status" value="1"/>
</dbReference>
<dbReference type="InterPro" id="IPR037480">
    <property type="entry name" value="YihR-like"/>
</dbReference>
<sequence length="313" mass="33890">MTTDQATDRPTPATGPVHTLRRGTAVARIGELAAVLREFSVDGVRYTETWADDRLPPMGCGIVLVPWPNRVADGRWTYRGAAQQLDVTEVSTGHASHGLLRNTAYVTVDFGDDVLEQRADVYPQHGWPGTLQTWVRHELTGDGLAVTHGLINIGSVEVPFGVGAHPYLRVGDVPVDELTVTVAAASYAETDERMIPTGLHPVEGTEHDFRGGARVGDRLGHNHALTDLTPVGDRYEHRVTAPDGRGVVLWADASFGFAQVYVPPNFPGEDGTRTGLAIEPMTCNADALNNGQGLRWLHPGERWTGSWGLTPID</sequence>
<organism evidence="1 2">
    <name type="scientific">Nakamurella leprariae</name>
    <dbReference type="NCBI Taxonomy" id="2803911"/>
    <lineage>
        <taxon>Bacteria</taxon>
        <taxon>Bacillati</taxon>
        <taxon>Actinomycetota</taxon>
        <taxon>Actinomycetes</taxon>
        <taxon>Nakamurellales</taxon>
        <taxon>Nakamurellaceae</taxon>
        <taxon>Nakamurella</taxon>
    </lineage>
</organism>